<reference evidence="1" key="1">
    <citation type="submission" date="2021-09" db="EMBL/GenBank/DDBJ databases">
        <title>Isolation and characterization of 3-chlorobenzoate degrading bacteria from soils in Shizuoka.</title>
        <authorList>
            <person name="Ifat A."/>
            <person name="Ogawa N."/>
            <person name="Kimbara K."/>
            <person name="Moriuchi R."/>
            <person name="Dohra H."/>
            <person name="Shintani M."/>
        </authorList>
    </citation>
    <scope>NUCLEOTIDE SEQUENCE</scope>
    <source>
        <strain evidence="1">19CS2-2</strain>
    </source>
</reference>
<evidence type="ECO:0000313" key="1">
    <source>
        <dbReference type="EMBL" id="GJH17292.1"/>
    </source>
</evidence>
<dbReference type="EMBL" id="BPUR01000005">
    <property type="protein sequence ID" value="GJH17292.1"/>
    <property type="molecule type" value="Genomic_DNA"/>
</dbReference>
<evidence type="ECO:0000313" key="2">
    <source>
        <dbReference type="Proteomes" id="UP001055013"/>
    </source>
</evidence>
<name>A0ACB5QQX5_9BURK</name>
<protein>
    <submittedName>
        <fullName evidence="1">MFS transporter</fullName>
    </submittedName>
</protein>
<keyword evidence="2" id="KW-1185">Reference proteome</keyword>
<organism evidence="1 2">
    <name type="scientific">Caballeronia novacaledonica</name>
    <dbReference type="NCBI Taxonomy" id="1544861"/>
    <lineage>
        <taxon>Bacteria</taxon>
        <taxon>Pseudomonadati</taxon>
        <taxon>Pseudomonadota</taxon>
        <taxon>Betaproteobacteria</taxon>
        <taxon>Burkholderiales</taxon>
        <taxon>Burkholderiaceae</taxon>
        <taxon>Caballeronia</taxon>
    </lineage>
</organism>
<accession>A0ACB5QQX5</accession>
<dbReference type="Proteomes" id="UP001055013">
    <property type="component" value="Unassembled WGS sequence"/>
</dbReference>
<sequence>MSYRRGWIAVFLFTLAMINYMDRIALSIAAKPIAAEFKLSAVGMGYLFSSFIWSYALFLIPMGILIDRFGAKRMAGVGIFIWSAATALTGAAGNFTSLLLARLVMGGGESVSNPVGAKVIRQWIPASERGMVTSMFNSGSYAGPAICSVFLGALVAVYGWRFSFVVAGGIGFLWLAAWLLFFNSPDKAKWLSVDEREKIVRERDSKPAARNTSVTADAGQTASGLLSLLRSPTLWGLALTQGCNVYTQYLFLTWLPSYLQASRHMSISKTGVFAAVPYAAAVILCIVVGRISDHYLKKSGVGTGRRRNAVALAMLTGAAILAVPFTTNLAALLLVFSVTLTGIASTTSLNFALLNDLLPSSKDVAKAMAFVVVGGNIFGMIAPIATGYVIDATGSYDYAFVIAGALLVLGAVVVLTMTRRPIVAEPKSPRVQAAA</sequence>
<gene>
    <name evidence="1" type="ORF">CBA19CS22_12140</name>
</gene>
<proteinExistence type="predicted"/>
<comment type="caution">
    <text evidence="1">The sequence shown here is derived from an EMBL/GenBank/DDBJ whole genome shotgun (WGS) entry which is preliminary data.</text>
</comment>